<dbReference type="GO" id="GO:0003677">
    <property type="term" value="F:DNA binding"/>
    <property type="evidence" value="ECO:0007669"/>
    <property type="project" value="InterPro"/>
</dbReference>
<dbReference type="Pfam" id="PF06953">
    <property type="entry name" value="ArsD"/>
    <property type="match status" value="1"/>
</dbReference>
<dbReference type="Proteomes" id="UP000326951">
    <property type="component" value="Chromosome"/>
</dbReference>
<evidence type="ECO:0000313" key="1">
    <source>
        <dbReference type="EMBL" id="BBN97588.1"/>
    </source>
</evidence>
<protein>
    <submittedName>
        <fullName evidence="1">Arsenical resistance operon transcriptional repressor ArsD</fullName>
    </submittedName>
</protein>
<dbReference type="Gene3D" id="3.40.30.10">
    <property type="entry name" value="Glutaredoxin"/>
    <property type="match status" value="1"/>
</dbReference>
<dbReference type="GO" id="GO:0046685">
    <property type="term" value="P:response to arsenic-containing substance"/>
    <property type="evidence" value="ECO:0007669"/>
    <property type="project" value="InterPro"/>
</dbReference>
<dbReference type="EMBL" id="AP021853">
    <property type="protein sequence ID" value="BBN97588.1"/>
    <property type="molecule type" value="Genomic_DNA"/>
</dbReference>
<organism evidence="1 2">
    <name type="scientific">Sporolactobacillus terrae</name>
    <dbReference type="NCBI Taxonomy" id="269673"/>
    <lineage>
        <taxon>Bacteria</taxon>
        <taxon>Bacillati</taxon>
        <taxon>Bacillota</taxon>
        <taxon>Bacilli</taxon>
        <taxon>Bacillales</taxon>
        <taxon>Sporolactobacillaceae</taxon>
        <taxon>Sporolactobacillus</taxon>
    </lineage>
</organism>
<dbReference type="RefSeq" id="WP_139693284.1">
    <property type="nucleotide sequence ID" value="NZ_AP021853.1"/>
</dbReference>
<dbReference type="GO" id="GO:0045892">
    <property type="term" value="P:negative regulation of DNA-templated transcription"/>
    <property type="evidence" value="ECO:0007669"/>
    <property type="project" value="InterPro"/>
</dbReference>
<reference evidence="1 2" key="1">
    <citation type="submission" date="2019-09" db="EMBL/GenBank/DDBJ databases">
        <title>Complete genome sequence of Sporolactobacillus terrae 70-3.</title>
        <authorList>
            <person name="Tanaka N."/>
            <person name="Shiwa Y."/>
            <person name="Fujita N."/>
            <person name="Tanasupawat S."/>
        </authorList>
    </citation>
    <scope>NUCLEOTIDE SEQUENCE [LARGE SCALE GENOMIC DNA]</scope>
    <source>
        <strain evidence="1 2">70-3</strain>
    </source>
</reference>
<accession>A0A5K7WYA3</accession>
<gene>
    <name evidence="1" type="ORF">St703_02930</name>
</gene>
<dbReference type="AlphaFoldDB" id="A0A5K7WYA3"/>
<name>A0A5K7WYA3_9BACL</name>
<dbReference type="NCBIfam" id="NF033727">
    <property type="entry name" value="chaperon_ArsD"/>
    <property type="match status" value="1"/>
</dbReference>
<evidence type="ECO:0000313" key="2">
    <source>
        <dbReference type="Proteomes" id="UP000326951"/>
    </source>
</evidence>
<sequence>MKTIQIFEPAMCCSTGVCGPSIDAELIRITGAVHNLRKSGVNISRFNLTGHPGAFSKNKTIQDLLESEGMDVLPVTIADGKVVKKGSYPDNQELADWTKVSIDEIGKKQQFQIKLNVVNN</sequence>
<proteinExistence type="predicted"/>
<dbReference type="InterPro" id="IPR010712">
    <property type="entry name" value="Arsenical-R_ArsD"/>
</dbReference>